<organism evidence="2 3">
    <name type="scientific">Streptomyces sedi</name>
    <dbReference type="NCBI Taxonomy" id="555059"/>
    <lineage>
        <taxon>Bacteria</taxon>
        <taxon>Bacillati</taxon>
        <taxon>Actinomycetota</taxon>
        <taxon>Actinomycetes</taxon>
        <taxon>Kitasatosporales</taxon>
        <taxon>Streptomycetaceae</taxon>
        <taxon>Streptomyces</taxon>
    </lineage>
</organism>
<evidence type="ECO:0000256" key="1">
    <source>
        <dbReference type="SAM" id="Phobius"/>
    </source>
</evidence>
<keyword evidence="1" id="KW-0812">Transmembrane</keyword>
<accession>A0A5C4VFF5</accession>
<sequence length="241" mass="24531">MRTEDRVSTAAKKSIAVGPVAGDRLPAPPRERKPALAALAALLVLFGALGATILVMRAGDRVEAIRITERVPVGQRIPESAMEPVLVAEDDAVSYVRWEQRGTVMEELRPTTDLVGGTVLVGEMLTGEPTLPEGEVMVGVSLQPGQYPSGLEAGDTVAAYWVGDGGPAGEAGDGGQDGAQSGRETLLTDSAQVSAIHGDGGGGGNSTLPVTLRVEEAVVSDLTSAAAAGDVSLVVVAAPTE</sequence>
<keyword evidence="3" id="KW-1185">Reference proteome</keyword>
<keyword evidence="1" id="KW-1133">Transmembrane helix</keyword>
<dbReference type="OrthoDB" id="3852227at2"/>
<dbReference type="RefSeq" id="WP_139640269.1">
    <property type="nucleotide sequence ID" value="NZ_BAAAZS010000083.1"/>
</dbReference>
<keyword evidence="1" id="KW-0472">Membrane</keyword>
<evidence type="ECO:0000313" key="3">
    <source>
        <dbReference type="Proteomes" id="UP000311713"/>
    </source>
</evidence>
<proteinExistence type="predicted"/>
<dbReference type="EMBL" id="VDGT01000001">
    <property type="protein sequence ID" value="TNM34518.1"/>
    <property type="molecule type" value="Genomic_DNA"/>
</dbReference>
<evidence type="ECO:0000313" key="2">
    <source>
        <dbReference type="EMBL" id="TNM34518.1"/>
    </source>
</evidence>
<gene>
    <name evidence="2" type="ORF">FH715_02290</name>
</gene>
<feature type="transmembrane region" description="Helical" evidence="1">
    <location>
        <begin position="35"/>
        <end position="56"/>
    </location>
</feature>
<dbReference type="AlphaFoldDB" id="A0A5C4VFF5"/>
<reference evidence="2 3" key="1">
    <citation type="submission" date="2019-06" db="EMBL/GenBank/DDBJ databases">
        <title>Draft genome of Streptomyces sedi sp. JCM16909.</title>
        <authorList>
            <person name="Klykleung N."/>
            <person name="Tanasupawat S."/>
            <person name="Kudo T."/>
            <person name="Yuki M."/>
            <person name="Ohkuma M."/>
        </authorList>
    </citation>
    <scope>NUCLEOTIDE SEQUENCE [LARGE SCALE GENOMIC DNA]</scope>
    <source>
        <strain evidence="2 3">JCM 16909</strain>
    </source>
</reference>
<name>A0A5C4VFF5_9ACTN</name>
<dbReference type="Proteomes" id="UP000311713">
    <property type="component" value="Unassembled WGS sequence"/>
</dbReference>
<comment type="caution">
    <text evidence="2">The sequence shown here is derived from an EMBL/GenBank/DDBJ whole genome shotgun (WGS) entry which is preliminary data.</text>
</comment>
<evidence type="ECO:0008006" key="4">
    <source>
        <dbReference type="Google" id="ProtNLM"/>
    </source>
</evidence>
<protein>
    <recommendedName>
        <fullName evidence="4">SAF domain-containing protein</fullName>
    </recommendedName>
</protein>